<accession>A0A9P8RLK3</accession>
<reference evidence="3" key="1">
    <citation type="journal article" date="2021" name="Nat. Commun.">
        <title>Genetic determinants of endophytism in the Arabidopsis root mycobiome.</title>
        <authorList>
            <person name="Mesny F."/>
            <person name="Miyauchi S."/>
            <person name="Thiergart T."/>
            <person name="Pickel B."/>
            <person name="Atanasova L."/>
            <person name="Karlsson M."/>
            <person name="Huettel B."/>
            <person name="Barry K.W."/>
            <person name="Haridas S."/>
            <person name="Chen C."/>
            <person name="Bauer D."/>
            <person name="Andreopoulos W."/>
            <person name="Pangilinan J."/>
            <person name="LaButti K."/>
            <person name="Riley R."/>
            <person name="Lipzen A."/>
            <person name="Clum A."/>
            <person name="Drula E."/>
            <person name="Henrissat B."/>
            <person name="Kohler A."/>
            <person name="Grigoriev I.V."/>
            <person name="Martin F.M."/>
            <person name="Hacquard S."/>
        </authorList>
    </citation>
    <scope>NUCLEOTIDE SEQUENCE</scope>
    <source>
        <strain evidence="3">MPI-SDFR-AT-0073</strain>
    </source>
</reference>
<name>A0A9P8RLK3_9PEZI</name>
<dbReference type="AlphaFoldDB" id="A0A9P8RLK3"/>
<comment type="caution">
    <text evidence="3">The sequence shown here is derived from an EMBL/GenBank/DDBJ whole genome shotgun (WGS) entry which is preliminary data.</text>
</comment>
<keyword evidence="1" id="KW-0677">Repeat</keyword>
<dbReference type="RefSeq" id="XP_045953027.1">
    <property type="nucleotide sequence ID" value="XM_046108362.1"/>
</dbReference>
<dbReference type="PANTHER" id="PTHR10039">
    <property type="entry name" value="AMELOGENIN"/>
    <property type="match status" value="1"/>
</dbReference>
<sequence length="279" mass="31891">MLSTITDALPQYGELIKLWSDKSHASHDPADTNIHKVLQHIGEVYQDIFQILHFAARVFTKSDGKRKPVVVVETSIWKPFESPSNDTLRRMAGHRRFILEQLVIWHASDLTQDMTRAAADREIHSAEFNDAAEERQLAETERALTRKERERYLENKRLPKDIQEMIRSLSNSRKVEGTALWFLENPSYINWKGCKSEALPTKTQFGGSALWAQGNPGAGKTVIAATVINEPIGEYATSSRSNIFYYFFDHQSPSSRRSSDAYGSILAQLLWKERRNPQI</sequence>
<evidence type="ECO:0000313" key="3">
    <source>
        <dbReference type="EMBL" id="KAH6646513.1"/>
    </source>
</evidence>
<dbReference type="PANTHER" id="PTHR10039:SF15">
    <property type="entry name" value="NACHT DOMAIN-CONTAINING PROTEIN"/>
    <property type="match status" value="1"/>
</dbReference>
<keyword evidence="4" id="KW-1185">Reference proteome</keyword>
<evidence type="ECO:0000313" key="4">
    <source>
        <dbReference type="Proteomes" id="UP000758603"/>
    </source>
</evidence>
<gene>
    <name evidence="3" type="ORF">BKA67DRAFT_664345</name>
</gene>
<organism evidence="3 4">
    <name type="scientific">Truncatella angustata</name>
    <dbReference type="NCBI Taxonomy" id="152316"/>
    <lineage>
        <taxon>Eukaryota</taxon>
        <taxon>Fungi</taxon>
        <taxon>Dikarya</taxon>
        <taxon>Ascomycota</taxon>
        <taxon>Pezizomycotina</taxon>
        <taxon>Sordariomycetes</taxon>
        <taxon>Xylariomycetidae</taxon>
        <taxon>Amphisphaeriales</taxon>
        <taxon>Sporocadaceae</taxon>
        <taxon>Truncatella</taxon>
    </lineage>
</organism>
<evidence type="ECO:0000256" key="1">
    <source>
        <dbReference type="ARBA" id="ARBA00022737"/>
    </source>
</evidence>
<evidence type="ECO:0000259" key="2">
    <source>
        <dbReference type="Pfam" id="PF24883"/>
    </source>
</evidence>
<dbReference type="Proteomes" id="UP000758603">
    <property type="component" value="Unassembled WGS sequence"/>
</dbReference>
<dbReference type="EMBL" id="JAGPXC010000010">
    <property type="protein sequence ID" value="KAH6646513.1"/>
    <property type="molecule type" value="Genomic_DNA"/>
</dbReference>
<proteinExistence type="predicted"/>
<dbReference type="OrthoDB" id="4772757at2759"/>
<dbReference type="GeneID" id="70137253"/>
<dbReference type="InterPro" id="IPR056884">
    <property type="entry name" value="NPHP3-like_N"/>
</dbReference>
<feature type="domain" description="Nephrocystin 3-like N-terminal" evidence="2">
    <location>
        <begin position="177"/>
        <end position="274"/>
    </location>
</feature>
<dbReference type="Pfam" id="PF24883">
    <property type="entry name" value="NPHP3_N"/>
    <property type="match status" value="1"/>
</dbReference>
<protein>
    <recommendedName>
        <fullName evidence="2">Nephrocystin 3-like N-terminal domain-containing protein</fullName>
    </recommendedName>
</protein>